<evidence type="ECO:0000256" key="6">
    <source>
        <dbReference type="ARBA" id="ARBA00023136"/>
    </source>
</evidence>
<evidence type="ECO:0000256" key="2">
    <source>
        <dbReference type="ARBA" id="ARBA00022692"/>
    </source>
</evidence>
<dbReference type="PANTHER" id="PTHR24186:SF37">
    <property type="entry name" value="PGG DOMAIN-CONTAINING PROTEIN"/>
    <property type="match status" value="1"/>
</dbReference>
<sequence length="579" mass="66081">MGTVNMDELYGISLRGNVCELTKWREKYPNLLLNPKFTAHRRTPLHIAAMCGHVKFAEKLCNFNNELAKEIDTHGCTPLHLASARSSLSMVEKLLDADPKVCTVKDEDGRTPLYLAAMEDRYKIIEVLIKKMPEAYHIRYHQNETILHLCVQHDSLKSLKLLLAQDLQPAGNAQSTNIDVNSKDDDGNTILHLAADMKKVECIKLLVESKNSRMDMNALNKNNIKALHMLTPKQRDTFHIDSSHFKKPEEIHKEWLKERVSALMVVATLIAGIAFQAAINPPGGVFQDDSYLNSSEHPVTFTYYLGSVDGSPMSTRFGKYLSSLINPQPNDTHTTVNAQKYTTQSQNSTMIMKTATFVRHLLETLKNGSYASGNSYVESKSPGIVMEHEKWNPIISELDRNANFTPYLIRYAGTPILAYAHPRIYFVYIICNAIAFLISVSIIMIVISGPVYEHSIHQQVKVLAWMLFFSITAWIGSYIAVFISMSPPFYKNSSILSRSSYWCLLILSAFIVGYLICQKLKYWKQMVMLHILKKEVLIDQLHKEKNELFQRILRPFVFRYLAVFYLFGLSPFLLYTIFD</sequence>
<dbReference type="AlphaFoldDB" id="A0AAD4XYH7"/>
<organism evidence="10 11">
    <name type="scientific">Papaver atlanticum</name>
    <dbReference type="NCBI Taxonomy" id="357466"/>
    <lineage>
        <taxon>Eukaryota</taxon>
        <taxon>Viridiplantae</taxon>
        <taxon>Streptophyta</taxon>
        <taxon>Embryophyta</taxon>
        <taxon>Tracheophyta</taxon>
        <taxon>Spermatophyta</taxon>
        <taxon>Magnoliopsida</taxon>
        <taxon>Ranunculales</taxon>
        <taxon>Papaveraceae</taxon>
        <taxon>Papaveroideae</taxon>
        <taxon>Papaver</taxon>
    </lineage>
</organism>
<keyword evidence="11" id="KW-1185">Reference proteome</keyword>
<dbReference type="SMART" id="SM00248">
    <property type="entry name" value="ANK"/>
    <property type="match status" value="5"/>
</dbReference>
<dbReference type="SUPFAM" id="SSF48403">
    <property type="entry name" value="Ankyrin repeat"/>
    <property type="match status" value="1"/>
</dbReference>
<keyword evidence="2 8" id="KW-0812">Transmembrane</keyword>
<name>A0AAD4XYH7_9MAGN</name>
<feature type="transmembrane region" description="Helical" evidence="8">
    <location>
        <begin position="425"/>
        <end position="451"/>
    </location>
</feature>
<evidence type="ECO:0000313" key="10">
    <source>
        <dbReference type="EMBL" id="KAI3959414.1"/>
    </source>
</evidence>
<keyword evidence="4 8" id="KW-1133">Transmembrane helix</keyword>
<keyword evidence="3" id="KW-0677">Repeat</keyword>
<dbReference type="PROSITE" id="PS50297">
    <property type="entry name" value="ANK_REP_REGION"/>
    <property type="match status" value="3"/>
</dbReference>
<dbReference type="GO" id="GO:0005886">
    <property type="term" value="C:plasma membrane"/>
    <property type="evidence" value="ECO:0007669"/>
    <property type="project" value="TreeGrafter"/>
</dbReference>
<protein>
    <recommendedName>
        <fullName evidence="9">PGG domain-containing protein</fullName>
    </recommendedName>
</protein>
<evidence type="ECO:0000256" key="8">
    <source>
        <dbReference type="SAM" id="Phobius"/>
    </source>
</evidence>
<feature type="domain" description="PGG" evidence="9">
    <location>
        <begin position="253"/>
        <end position="293"/>
    </location>
</feature>
<dbReference type="InterPro" id="IPR002110">
    <property type="entry name" value="Ankyrin_rpt"/>
</dbReference>
<feature type="domain" description="PGG" evidence="9">
    <location>
        <begin position="412"/>
        <end position="482"/>
    </location>
</feature>
<feature type="transmembrane region" description="Helical" evidence="8">
    <location>
        <begin position="499"/>
        <end position="517"/>
    </location>
</feature>
<dbReference type="InterPro" id="IPR036770">
    <property type="entry name" value="Ankyrin_rpt-contain_sf"/>
</dbReference>
<feature type="transmembrane region" description="Helical" evidence="8">
    <location>
        <begin position="463"/>
        <end position="487"/>
    </location>
</feature>
<dbReference type="Proteomes" id="UP001202328">
    <property type="component" value="Unassembled WGS sequence"/>
</dbReference>
<dbReference type="Pfam" id="PF00023">
    <property type="entry name" value="Ank"/>
    <property type="match status" value="1"/>
</dbReference>
<dbReference type="PANTHER" id="PTHR24186">
    <property type="entry name" value="PROTEIN PHOSPHATASE 1 REGULATORY SUBUNIT"/>
    <property type="match status" value="1"/>
</dbReference>
<evidence type="ECO:0000256" key="5">
    <source>
        <dbReference type="ARBA" id="ARBA00023043"/>
    </source>
</evidence>
<comment type="subcellular location">
    <subcellularLocation>
        <location evidence="1">Membrane</location>
        <topology evidence="1">Multi-pass membrane protein</topology>
    </subcellularLocation>
</comment>
<reference evidence="10" key="1">
    <citation type="submission" date="2022-04" db="EMBL/GenBank/DDBJ databases">
        <title>A functionally conserved STORR gene fusion in Papaver species that diverged 16.8 million years ago.</title>
        <authorList>
            <person name="Catania T."/>
        </authorList>
    </citation>
    <scope>NUCLEOTIDE SEQUENCE</scope>
    <source>
        <strain evidence="10">S-188037</strain>
    </source>
</reference>
<proteinExistence type="predicted"/>
<accession>A0AAD4XYH7</accession>
<dbReference type="Pfam" id="PF13606">
    <property type="entry name" value="Ank_3"/>
    <property type="match status" value="1"/>
</dbReference>
<dbReference type="Gene3D" id="1.25.40.20">
    <property type="entry name" value="Ankyrin repeat-containing domain"/>
    <property type="match status" value="2"/>
</dbReference>
<evidence type="ECO:0000256" key="1">
    <source>
        <dbReference type="ARBA" id="ARBA00004141"/>
    </source>
</evidence>
<comment type="caution">
    <text evidence="10">The sequence shown here is derived from an EMBL/GenBank/DDBJ whole genome shotgun (WGS) entry which is preliminary data.</text>
</comment>
<evidence type="ECO:0000256" key="3">
    <source>
        <dbReference type="ARBA" id="ARBA00022737"/>
    </source>
</evidence>
<feature type="repeat" description="ANK" evidence="7">
    <location>
        <begin position="108"/>
        <end position="131"/>
    </location>
</feature>
<feature type="repeat" description="ANK" evidence="7">
    <location>
        <begin position="74"/>
        <end position="106"/>
    </location>
</feature>
<evidence type="ECO:0000259" key="9">
    <source>
        <dbReference type="Pfam" id="PF13962"/>
    </source>
</evidence>
<dbReference type="PROSITE" id="PS50088">
    <property type="entry name" value="ANK_REPEAT"/>
    <property type="match status" value="3"/>
</dbReference>
<feature type="repeat" description="ANK" evidence="7">
    <location>
        <begin position="186"/>
        <end position="208"/>
    </location>
</feature>
<dbReference type="InterPro" id="IPR026961">
    <property type="entry name" value="PGG_dom"/>
</dbReference>
<keyword evidence="5 7" id="KW-0040">ANK repeat</keyword>
<dbReference type="Pfam" id="PF12796">
    <property type="entry name" value="Ank_2"/>
    <property type="match status" value="1"/>
</dbReference>
<evidence type="ECO:0000256" key="7">
    <source>
        <dbReference type="PROSITE-ProRule" id="PRU00023"/>
    </source>
</evidence>
<feature type="transmembrane region" description="Helical" evidence="8">
    <location>
        <begin position="557"/>
        <end position="578"/>
    </location>
</feature>
<gene>
    <name evidence="10" type="ORF">MKW98_019004</name>
</gene>
<dbReference type="Pfam" id="PF13962">
    <property type="entry name" value="PGG"/>
    <property type="match status" value="2"/>
</dbReference>
<evidence type="ECO:0000256" key="4">
    <source>
        <dbReference type="ARBA" id="ARBA00022989"/>
    </source>
</evidence>
<evidence type="ECO:0000313" key="11">
    <source>
        <dbReference type="Proteomes" id="UP001202328"/>
    </source>
</evidence>
<keyword evidence="6 8" id="KW-0472">Membrane</keyword>
<dbReference type="EMBL" id="JAJJMB010001069">
    <property type="protein sequence ID" value="KAI3959414.1"/>
    <property type="molecule type" value="Genomic_DNA"/>
</dbReference>